<dbReference type="SUPFAM" id="SSF81799">
    <property type="entry name" value="Putative methyltransferase TM0872, insert domain"/>
    <property type="match status" value="1"/>
</dbReference>
<dbReference type="EMBL" id="FQVL01000002">
    <property type="protein sequence ID" value="SHE62311.1"/>
    <property type="molecule type" value="Genomic_DNA"/>
</dbReference>
<comment type="similarity">
    <text evidence="1 6">Belongs to the methyltransferase superfamily. RsmH family.</text>
</comment>
<evidence type="ECO:0000256" key="6">
    <source>
        <dbReference type="HAMAP-Rule" id="MF_01007"/>
    </source>
</evidence>
<dbReference type="AlphaFoldDB" id="A0A1M4UZY6"/>
<sequence length="308" mass="34478">MFVHETVLKQEAVEGLALRPDGVYVDCTLGGAGHSLHIASKLSSKGTLVGLDQDQTALDFASQRLLEVDCQIHICKANFRHLKEVLQGLSIDQVDGILFDLGVSSPQLDQGERGFSYHTDAPLDMRMDREQKLTAYDIVNHSTESELADLIYRYGEERFSRRISAKIVAQRPIERTLRLAEVIKQAIPAPARRTGPHPARKTFQAIRIAVNDELQAFQEALSTATSLLRNQGRICVITFHSLEDRICKRHFQTLAKGCTCPPTFPVCMCGKQPELRLISRKPILPSTTEIKQNPRARSAKLRVAEKIE</sequence>
<evidence type="ECO:0000313" key="8">
    <source>
        <dbReference type="Proteomes" id="UP000184476"/>
    </source>
</evidence>
<dbReference type="PANTHER" id="PTHR11265">
    <property type="entry name" value="S-ADENOSYL-METHYLTRANSFERASE MRAW"/>
    <property type="match status" value="1"/>
</dbReference>
<comment type="subcellular location">
    <subcellularLocation>
        <location evidence="6">Cytoplasm</location>
    </subcellularLocation>
</comment>
<dbReference type="OrthoDB" id="9806637at2"/>
<dbReference type="EC" id="2.1.1.199" evidence="6"/>
<comment type="function">
    <text evidence="6">Specifically methylates the N4 position of cytidine in position 1402 (C1402) of 16S rRNA.</text>
</comment>
<feature type="binding site" evidence="6">
    <location>
        <begin position="32"/>
        <end position="34"/>
    </location>
    <ligand>
        <name>S-adenosyl-L-methionine</name>
        <dbReference type="ChEBI" id="CHEBI:59789"/>
    </ligand>
</feature>
<feature type="binding site" evidence="6">
    <location>
        <position position="52"/>
    </location>
    <ligand>
        <name>S-adenosyl-L-methionine</name>
        <dbReference type="ChEBI" id="CHEBI:59789"/>
    </ligand>
</feature>
<feature type="binding site" evidence="6">
    <location>
        <position position="100"/>
    </location>
    <ligand>
        <name>S-adenosyl-L-methionine</name>
        <dbReference type="ChEBI" id="CHEBI:59789"/>
    </ligand>
</feature>
<evidence type="ECO:0000256" key="4">
    <source>
        <dbReference type="ARBA" id="ARBA00022679"/>
    </source>
</evidence>
<name>A0A1M4UZY6_9BACL</name>
<evidence type="ECO:0000256" key="2">
    <source>
        <dbReference type="ARBA" id="ARBA00022552"/>
    </source>
</evidence>
<protein>
    <recommendedName>
        <fullName evidence="6">Ribosomal RNA small subunit methyltransferase H</fullName>
        <ecNumber evidence="6">2.1.1.199</ecNumber>
    </recommendedName>
    <alternativeName>
        <fullName evidence="6">16S rRNA m(4)C1402 methyltransferase</fullName>
    </alternativeName>
    <alternativeName>
        <fullName evidence="6">rRNA (cytosine-N(4)-)-methyltransferase RsmH</fullName>
    </alternativeName>
</protein>
<gene>
    <name evidence="6" type="primary">rsmH</name>
    <name evidence="7" type="ORF">SAMN05444392_102105</name>
</gene>
<keyword evidence="3 6" id="KW-0489">Methyltransferase</keyword>
<dbReference type="InterPro" id="IPR002903">
    <property type="entry name" value="RsmH"/>
</dbReference>
<proteinExistence type="inferred from homology"/>
<dbReference type="SUPFAM" id="SSF53335">
    <property type="entry name" value="S-adenosyl-L-methionine-dependent methyltransferases"/>
    <property type="match status" value="1"/>
</dbReference>
<keyword evidence="8" id="KW-1185">Reference proteome</keyword>
<evidence type="ECO:0000256" key="5">
    <source>
        <dbReference type="ARBA" id="ARBA00022691"/>
    </source>
</evidence>
<comment type="catalytic activity">
    <reaction evidence="6">
        <text>cytidine(1402) in 16S rRNA + S-adenosyl-L-methionine = N(4)-methylcytidine(1402) in 16S rRNA + S-adenosyl-L-homocysteine + H(+)</text>
        <dbReference type="Rhea" id="RHEA:42928"/>
        <dbReference type="Rhea" id="RHEA-COMP:10286"/>
        <dbReference type="Rhea" id="RHEA-COMP:10287"/>
        <dbReference type="ChEBI" id="CHEBI:15378"/>
        <dbReference type="ChEBI" id="CHEBI:57856"/>
        <dbReference type="ChEBI" id="CHEBI:59789"/>
        <dbReference type="ChEBI" id="CHEBI:74506"/>
        <dbReference type="ChEBI" id="CHEBI:82748"/>
        <dbReference type="EC" id="2.1.1.199"/>
    </reaction>
</comment>
<accession>A0A1M4UZY6</accession>
<keyword evidence="4 6" id="KW-0808">Transferase</keyword>
<dbReference type="InterPro" id="IPR029063">
    <property type="entry name" value="SAM-dependent_MTases_sf"/>
</dbReference>
<dbReference type="GO" id="GO:0070475">
    <property type="term" value="P:rRNA base methylation"/>
    <property type="evidence" value="ECO:0007669"/>
    <property type="project" value="UniProtKB-UniRule"/>
</dbReference>
<dbReference type="GO" id="GO:0071424">
    <property type="term" value="F:rRNA (cytosine-N4-)-methyltransferase activity"/>
    <property type="evidence" value="ECO:0007669"/>
    <property type="project" value="UniProtKB-UniRule"/>
</dbReference>
<dbReference type="Proteomes" id="UP000184476">
    <property type="component" value="Unassembled WGS sequence"/>
</dbReference>
<dbReference type="PANTHER" id="PTHR11265:SF0">
    <property type="entry name" value="12S RRNA N4-METHYLCYTIDINE METHYLTRANSFERASE"/>
    <property type="match status" value="1"/>
</dbReference>
<organism evidence="7 8">
    <name type="scientific">Seinonella peptonophila</name>
    <dbReference type="NCBI Taxonomy" id="112248"/>
    <lineage>
        <taxon>Bacteria</taxon>
        <taxon>Bacillati</taxon>
        <taxon>Bacillota</taxon>
        <taxon>Bacilli</taxon>
        <taxon>Bacillales</taxon>
        <taxon>Thermoactinomycetaceae</taxon>
        <taxon>Seinonella</taxon>
    </lineage>
</organism>
<dbReference type="PIRSF" id="PIRSF004486">
    <property type="entry name" value="MraW"/>
    <property type="match status" value="1"/>
</dbReference>
<dbReference type="HAMAP" id="MF_01007">
    <property type="entry name" value="16SrRNA_methyltr_H"/>
    <property type="match status" value="1"/>
</dbReference>
<evidence type="ECO:0000313" key="7">
    <source>
        <dbReference type="EMBL" id="SHE62311.1"/>
    </source>
</evidence>
<feature type="binding site" evidence="6">
    <location>
        <position position="107"/>
    </location>
    <ligand>
        <name>S-adenosyl-L-methionine</name>
        <dbReference type="ChEBI" id="CHEBI:59789"/>
    </ligand>
</feature>
<dbReference type="GO" id="GO:0005737">
    <property type="term" value="C:cytoplasm"/>
    <property type="evidence" value="ECO:0007669"/>
    <property type="project" value="UniProtKB-SubCell"/>
</dbReference>
<keyword evidence="5 6" id="KW-0949">S-adenosyl-L-methionine</keyword>
<dbReference type="RefSeq" id="WP_073153221.1">
    <property type="nucleotide sequence ID" value="NZ_FQVL01000002.1"/>
</dbReference>
<evidence type="ECO:0000256" key="3">
    <source>
        <dbReference type="ARBA" id="ARBA00022603"/>
    </source>
</evidence>
<dbReference type="InterPro" id="IPR023397">
    <property type="entry name" value="SAM-dep_MeTrfase_MraW_recog"/>
</dbReference>
<reference evidence="7 8" key="1">
    <citation type="submission" date="2016-11" db="EMBL/GenBank/DDBJ databases">
        <authorList>
            <person name="Jaros S."/>
            <person name="Januszkiewicz K."/>
            <person name="Wedrychowicz H."/>
        </authorList>
    </citation>
    <scope>NUCLEOTIDE SEQUENCE [LARGE SCALE GENOMIC DNA]</scope>
    <source>
        <strain evidence="7 8">DSM 44666</strain>
    </source>
</reference>
<keyword evidence="2 6" id="KW-0698">rRNA processing</keyword>
<feature type="binding site" evidence="6">
    <location>
        <position position="79"/>
    </location>
    <ligand>
        <name>S-adenosyl-L-methionine</name>
        <dbReference type="ChEBI" id="CHEBI:59789"/>
    </ligand>
</feature>
<dbReference type="NCBIfam" id="TIGR00006">
    <property type="entry name" value="16S rRNA (cytosine(1402)-N(4))-methyltransferase RsmH"/>
    <property type="match status" value="1"/>
</dbReference>
<dbReference type="Gene3D" id="3.40.50.150">
    <property type="entry name" value="Vaccinia Virus protein VP39"/>
    <property type="match status" value="1"/>
</dbReference>
<keyword evidence="6" id="KW-0963">Cytoplasm</keyword>
<dbReference type="STRING" id="112248.SAMN05444392_102105"/>
<evidence type="ECO:0000256" key="1">
    <source>
        <dbReference type="ARBA" id="ARBA00010396"/>
    </source>
</evidence>
<dbReference type="Gene3D" id="1.10.150.170">
    <property type="entry name" value="Putative methyltransferase TM0872, insert domain"/>
    <property type="match status" value="1"/>
</dbReference>
<dbReference type="Pfam" id="PF01795">
    <property type="entry name" value="Methyltransf_5"/>
    <property type="match status" value="1"/>
</dbReference>